<dbReference type="PROSITE" id="PS50106">
    <property type="entry name" value="PDZ"/>
    <property type="match status" value="1"/>
</dbReference>
<feature type="region of interest" description="Disordered" evidence="7">
    <location>
        <begin position="100"/>
        <end position="147"/>
    </location>
</feature>
<evidence type="ECO:0000256" key="1">
    <source>
        <dbReference type="ARBA" id="ARBA00004496"/>
    </source>
</evidence>
<dbReference type="InterPro" id="IPR050604">
    <property type="entry name" value="PDZ-LIM_domain"/>
</dbReference>
<dbReference type="GO" id="GO:0030036">
    <property type="term" value="P:actin cytoskeleton organization"/>
    <property type="evidence" value="ECO:0007669"/>
    <property type="project" value="TreeGrafter"/>
</dbReference>
<dbReference type="GO" id="GO:0051371">
    <property type="term" value="F:muscle alpha-actinin binding"/>
    <property type="evidence" value="ECO:0007669"/>
    <property type="project" value="TreeGrafter"/>
</dbReference>
<evidence type="ECO:0000256" key="6">
    <source>
        <dbReference type="PROSITE-ProRule" id="PRU00125"/>
    </source>
</evidence>
<dbReference type="Gene3D" id="2.30.42.10">
    <property type="match status" value="1"/>
</dbReference>
<dbReference type="InterPro" id="IPR001478">
    <property type="entry name" value="PDZ"/>
</dbReference>
<evidence type="ECO:0000256" key="3">
    <source>
        <dbReference type="ARBA" id="ARBA00022723"/>
    </source>
</evidence>
<dbReference type="Pfam" id="PF00412">
    <property type="entry name" value="LIM"/>
    <property type="match status" value="1"/>
</dbReference>
<dbReference type="SMART" id="SM00228">
    <property type="entry name" value="PDZ"/>
    <property type="match status" value="1"/>
</dbReference>
<dbReference type="PROSITE" id="PS00478">
    <property type="entry name" value="LIM_DOMAIN_1"/>
    <property type="match status" value="1"/>
</dbReference>
<keyword evidence="3 6" id="KW-0479">Metal-binding</keyword>
<dbReference type="GO" id="GO:0003779">
    <property type="term" value="F:actin binding"/>
    <property type="evidence" value="ECO:0007669"/>
    <property type="project" value="TreeGrafter"/>
</dbReference>
<evidence type="ECO:0000259" key="9">
    <source>
        <dbReference type="PROSITE" id="PS50106"/>
    </source>
</evidence>
<dbReference type="GO" id="GO:0031941">
    <property type="term" value="C:filamentous actin"/>
    <property type="evidence" value="ECO:0007669"/>
    <property type="project" value="TreeGrafter"/>
</dbReference>
<feature type="domain" description="PDZ" evidence="9">
    <location>
        <begin position="1"/>
        <end position="84"/>
    </location>
</feature>
<evidence type="ECO:0000256" key="7">
    <source>
        <dbReference type="SAM" id="MobiDB-lite"/>
    </source>
</evidence>
<dbReference type="Gene3D" id="2.10.110.10">
    <property type="entry name" value="Cysteine Rich Protein"/>
    <property type="match status" value="1"/>
</dbReference>
<reference evidence="11" key="1">
    <citation type="submission" date="2025-08" db="UniProtKB">
        <authorList>
            <consortium name="RefSeq"/>
        </authorList>
    </citation>
    <scope>IDENTIFICATION</scope>
    <source>
        <strain evidence="11">Wakin</strain>
        <tissue evidence="11">Muscle</tissue>
    </source>
</reference>
<dbReference type="GO" id="GO:0001725">
    <property type="term" value="C:stress fiber"/>
    <property type="evidence" value="ECO:0007669"/>
    <property type="project" value="TreeGrafter"/>
</dbReference>
<dbReference type="SUPFAM" id="SSF57716">
    <property type="entry name" value="Glucocorticoid receptor-like (DNA-binding domain)"/>
    <property type="match status" value="1"/>
</dbReference>
<protein>
    <submittedName>
        <fullName evidence="11">PDZ and LIM domain protein 2</fullName>
    </submittedName>
</protein>
<accession>A0A6P6QDN5</accession>
<dbReference type="GO" id="GO:0030018">
    <property type="term" value="C:Z disc"/>
    <property type="evidence" value="ECO:0007669"/>
    <property type="project" value="TreeGrafter"/>
</dbReference>
<dbReference type="InterPro" id="IPR036034">
    <property type="entry name" value="PDZ_sf"/>
</dbReference>
<dbReference type="PANTHER" id="PTHR24214:SF61">
    <property type="entry name" value="PDZ AND LIM DOMAIN PROTEIN 3-LIKE"/>
    <property type="match status" value="1"/>
</dbReference>
<dbReference type="GO" id="GO:0046872">
    <property type="term" value="F:metal ion binding"/>
    <property type="evidence" value="ECO:0007669"/>
    <property type="project" value="UniProtKB-KW"/>
</dbReference>
<sequence>MRFRLHLTGPPPWGFRICGGRDFKMTLTVSKVREDSRAGDAGLQVGDVILEINGQNTGAMLNMEAKNKIKTSEHQLWLLIERPAKRDFIQYCIDRRLPLNSGPSVQPKQTLESGQGQSKRAPQERNYGPKQLKQHDKESSAGHNSASDCIQTVSYESQTTKKKVSFNYPVWSYGPVDPEELARIKRRQAQPQQPRQSNTFRILQEGLERTSLPSGAVQRSPRFRTCERCGYIIVTQVVKIRERRYRHVECYTCRDCGFSLVERGHFCVDEELYCGKHAQQRCHTAFTHH</sequence>
<dbReference type="KEGG" id="caua:113110306"/>
<evidence type="ECO:0000259" key="8">
    <source>
        <dbReference type="PROSITE" id="PS50023"/>
    </source>
</evidence>
<keyword evidence="10" id="KW-1185">Reference proteome</keyword>
<dbReference type="GeneID" id="113110306"/>
<feature type="compositionally biased region" description="Polar residues" evidence="7">
    <location>
        <begin position="101"/>
        <end position="120"/>
    </location>
</feature>
<evidence type="ECO:0000256" key="5">
    <source>
        <dbReference type="ARBA" id="ARBA00023038"/>
    </source>
</evidence>
<name>A0A6P6QDN5_CARAU</name>
<dbReference type="RefSeq" id="XP_026130200.1">
    <property type="nucleotide sequence ID" value="XM_026274415.1"/>
</dbReference>
<feature type="domain" description="LIM zinc-binding" evidence="8">
    <location>
        <begin position="224"/>
        <end position="284"/>
    </location>
</feature>
<dbReference type="GO" id="GO:0005912">
    <property type="term" value="C:adherens junction"/>
    <property type="evidence" value="ECO:0007669"/>
    <property type="project" value="TreeGrafter"/>
</dbReference>
<dbReference type="SUPFAM" id="SSF50156">
    <property type="entry name" value="PDZ domain-like"/>
    <property type="match status" value="1"/>
</dbReference>
<dbReference type="Pfam" id="PF00595">
    <property type="entry name" value="PDZ"/>
    <property type="match status" value="1"/>
</dbReference>
<dbReference type="PROSITE" id="PS50023">
    <property type="entry name" value="LIM_DOMAIN_2"/>
    <property type="match status" value="1"/>
</dbReference>
<dbReference type="InterPro" id="IPR001781">
    <property type="entry name" value="Znf_LIM"/>
</dbReference>
<dbReference type="OrthoDB" id="445995at2759"/>
<evidence type="ECO:0000256" key="4">
    <source>
        <dbReference type="ARBA" id="ARBA00022833"/>
    </source>
</evidence>
<evidence type="ECO:0000313" key="11">
    <source>
        <dbReference type="RefSeq" id="XP_026130200.1"/>
    </source>
</evidence>
<keyword evidence="4 6" id="KW-0862">Zinc</keyword>
<keyword evidence="2" id="KW-0963">Cytoplasm</keyword>
<dbReference type="Proteomes" id="UP000515129">
    <property type="component" value="Chromosome 10"/>
</dbReference>
<dbReference type="SMART" id="SM00132">
    <property type="entry name" value="LIM"/>
    <property type="match status" value="1"/>
</dbReference>
<organism evidence="10 11">
    <name type="scientific">Carassius auratus</name>
    <name type="common">Goldfish</name>
    <dbReference type="NCBI Taxonomy" id="7957"/>
    <lineage>
        <taxon>Eukaryota</taxon>
        <taxon>Metazoa</taxon>
        <taxon>Chordata</taxon>
        <taxon>Craniata</taxon>
        <taxon>Vertebrata</taxon>
        <taxon>Euteleostomi</taxon>
        <taxon>Actinopterygii</taxon>
        <taxon>Neopterygii</taxon>
        <taxon>Teleostei</taxon>
        <taxon>Ostariophysi</taxon>
        <taxon>Cypriniformes</taxon>
        <taxon>Cyprinidae</taxon>
        <taxon>Cyprininae</taxon>
        <taxon>Carassius</taxon>
    </lineage>
</organism>
<comment type="subcellular location">
    <subcellularLocation>
        <location evidence="1">Cytoplasm</location>
    </subcellularLocation>
</comment>
<dbReference type="GO" id="GO:0061061">
    <property type="term" value="P:muscle structure development"/>
    <property type="evidence" value="ECO:0007669"/>
    <property type="project" value="TreeGrafter"/>
</dbReference>
<proteinExistence type="predicted"/>
<evidence type="ECO:0000256" key="2">
    <source>
        <dbReference type="ARBA" id="ARBA00022490"/>
    </source>
</evidence>
<dbReference type="FunFam" id="2.30.42.10:FF:000055">
    <property type="entry name" value="PDZ and LIM domain protein 3"/>
    <property type="match status" value="1"/>
</dbReference>
<dbReference type="AlphaFoldDB" id="A0A6P6QDN5"/>
<evidence type="ECO:0000313" key="10">
    <source>
        <dbReference type="Proteomes" id="UP000515129"/>
    </source>
</evidence>
<dbReference type="GO" id="GO:0007507">
    <property type="term" value="P:heart development"/>
    <property type="evidence" value="ECO:0007669"/>
    <property type="project" value="TreeGrafter"/>
</dbReference>
<gene>
    <name evidence="11" type="primary">LOC113110306</name>
</gene>
<keyword evidence="5 6" id="KW-0440">LIM domain</keyword>
<dbReference type="PANTHER" id="PTHR24214">
    <property type="entry name" value="PDZ AND LIM DOMAIN PROTEIN ZASP"/>
    <property type="match status" value="1"/>
</dbReference>